<evidence type="ECO:0000313" key="4">
    <source>
        <dbReference type="EMBL" id="QIA65350.1"/>
    </source>
</evidence>
<sequence>MKNSNQNSALLAWCAGLALCIPFAVNASEIVVQAEQFSYVEGDFADGQPKPISTYSVKGTKAINYVNRGDYAGYTIEVPESGDYTVTYFAGTDMDSGTGISLQIEQDGVWKTYATASVPKSGWDNFKPISSNEKIPLPKGEQKIRILASGTNDWQWNLSHFNLAKVAD</sequence>
<dbReference type="Gene3D" id="2.60.120.260">
    <property type="entry name" value="Galactose-binding domain-like"/>
    <property type="match status" value="1"/>
</dbReference>
<dbReference type="AlphaFoldDB" id="A0A7Z2T6V3"/>
<dbReference type="InterPro" id="IPR006584">
    <property type="entry name" value="Cellulose-bd_IV"/>
</dbReference>
<evidence type="ECO:0000256" key="2">
    <source>
        <dbReference type="SAM" id="SignalP"/>
    </source>
</evidence>
<evidence type="ECO:0000256" key="1">
    <source>
        <dbReference type="ARBA" id="ARBA00022729"/>
    </source>
</evidence>
<dbReference type="Pfam" id="PF03422">
    <property type="entry name" value="CBM_6"/>
    <property type="match status" value="1"/>
</dbReference>
<dbReference type="Proteomes" id="UP000464262">
    <property type="component" value="Chromosome 2"/>
</dbReference>
<dbReference type="InterPro" id="IPR005084">
    <property type="entry name" value="CBM6"/>
</dbReference>
<evidence type="ECO:0000259" key="3">
    <source>
        <dbReference type="PROSITE" id="PS51175"/>
    </source>
</evidence>
<keyword evidence="1 2" id="KW-0732">Signal</keyword>
<dbReference type="PROSITE" id="PS51175">
    <property type="entry name" value="CBM6"/>
    <property type="match status" value="1"/>
</dbReference>
<gene>
    <name evidence="4" type="ORF">GT360_17565</name>
</gene>
<keyword evidence="5" id="KW-1185">Reference proteome</keyword>
<feature type="chain" id="PRO_5031107659" evidence="2">
    <location>
        <begin position="28"/>
        <end position="168"/>
    </location>
</feature>
<dbReference type="SUPFAM" id="SSF49785">
    <property type="entry name" value="Galactose-binding domain-like"/>
    <property type="match status" value="1"/>
</dbReference>
<dbReference type="SMART" id="SM00606">
    <property type="entry name" value="CBD_IV"/>
    <property type="match status" value="1"/>
</dbReference>
<organism evidence="4 5">
    <name type="scientific">Vibrio astriarenae</name>
    <dbReference type="NCBI Taxonomy" id="1481923"/>
    <lineage>
        <taxon>Bacteria</taxon>
        <taxon>Pseudomonadati</taxon>
        <taxon>Pseudomonadota</taxon>
        <taxon>Gammaproteobacteria</taxon>
        <taxon>Vibrionales</taxon>
        <taxon>Vibrionaceae</taxon>
        <taxon>Vibrio</taxon>
    </lineage>
</organism>
<proteinExistence type="predicted"/>
<evidence type="ECO:0000313" key="5">
    <source>
        <dbReference type="Proteomes" id="UP000464262"/>
    </source>
</evidence>
<accession>A0A7Z2T6V3</accession>
<dbReference type="GO" id="GO:0030246">
    <property type="term" value="F:carbohydrate binding"/>
    <property type="evidence" value="ECO:0007669"/>
    <property type="project" value="InterPro"/>
</dbReference>
<name>A0A7Z2T6V3_9VIBR</name>
<dbReference type="InterPro" id="IPR008979">
    <property type="entry name" value="Galactose-bd-like_sf"/>
</dbReference>
<feature type="domain" description="CBM6" evidence="3">
    <location>
        <begin position="30"/>
        <end position="164"/>
    </location>
</feature>
<protein>
    <submittedName>
        <fullName evidence="4">Carbohydrate-binding protein</fullName>
    </submittedName>
</protein>
<reference evidence="4 5" key="1">
    <citation type="submission" date="2020-01" db="EMBL/GenBank/DDBJ databases">
        <title>Whole genome and functional gene identification of agarase of Vibrio HN897.</title>
        <authorList>
            <person name="Liu Y."/>
            <person name="Zhao Z."/>
        </authorList>
    </citation>
    <scope>NUCLEOTIDE SEQUENCE [LARGE SCALE GENOMIC DNA]</scope>
    <source>
        <strain evidence="4 5">HN897</strain>
    </source>
</reference>
<dbReference type="EMBL" id="CP047476">
    <property type="protein sequence ID" value="QIA65350.1"/>
    <property type="molecule type" value="Genomic_DNA"/>
</dbReference>
<feature type="signal peptide" evidence="2">
    <location>
        <begin position="1"/>
        <end position="27"/>
    </location>
</feature>
<dbReference type="RefSeq" id="WP_164650250.1">
    <property type="nucleotide sequence ID" value="NZ_CP047476.1"/>
</dbReference>
<dbReference type="CDD" id="cd04079">
    <property type="entry name" value="CBM6_agarase-like"/>
    <property type="match status" value="1"/>
</dbReference>
<dbReference type="KEGG" id="vas:GT360_17565"/>